<reference evidence="1" key="1">
    <citation type="submission" date="2015-07" db="EMBL/GenBank/DDBJ databases">
        <title>Draft Genome Sequences of Anaerolinea thermolimosa IMO-1, Bellilinea caldifistulae GOMI-1, Leptolinea tardivitalis YMTK-2, Levilinea saccharolytica KIBI-1,Longilinea arvoryzae KOME-1, Previously Described as Members of the Anaerolineaceae (Chloroflexi).</title>
        <authorList>
            <person name="Sekiguchi Y."/>
            <person name="Ohashi A."/>
            <person name="Matsuura N."/>
            <person name="Tourlousse M.D."/>
        </authorList>
    </citation>
    <scope>NUCLEOTIDE SEQUENCE [LARGE SCALE GENOMIC DNA]</scope>
    <source>
        <strain evidence="1">KOME-1</strain>
    </source>
</reference>
<name>A0A0S7B7P8_9CHLR</name>
<dbReference type="Proteomes" id="UP000055060">
    <property type="component" value="Unassembled WGS sequence"/>
</dbReference>
<accession>A0A0S7B7P8</accession>
<evidence type="ECO:0000313" key="1">
    <source>
        <dbReference type="EMBL" id="GAP13271.1"/>
    </source>
</evidence>
<dbReference type="RefSeq" id="WP_075072619.1">
    <property type="nucleotide sequence ID" value="NZ_DF967972.1"/>
</dbReference>
<proteinExistence type="predicted"/>
<protein>
    <submittedName>
        <fullName evidence="1">Uncharacterized protein</fullName>
    </submittedName>
</protein>
<organism evidence="1">
    <name type="scientific">Longilinea arvoryzae</name>
    <dbReference type="NCBI Taxonomy" id="360412"/>
    <lineage>
        <taxon>Bacteria</taxon>
        <taxon>Bacillati</taxon>
        <taxon>Chloroflexota</taxon>
        <taxon>Anaerolineae</taxon>
        <taxon>Anaerolineales</taxon>
        <taxon>Anaerolineaceae</taxon>
        <taxon>Longilinea</taxon>
    </lineage>
</organism>
<dbReference type="EMBL" id="DF967972">
    <property type="protein sequence ID" value="GAP13271.1"/>
    <property type="molecule type" value="Genomic_DNA"/>
</dbReference>
<keyword evidence="2" id="KW-1185">Reference proteome</keyword>
<sequence length="67" mass="7927">MDSIRQPDWLLMASSEDHRRELLRIAEEERLARLCQPATLFDRMVAWLNGHQLEETPRPVKSIVSRQ</sequence>
<gene>
    <name evidence="1" type="ORF">LARV_01024</name>
</gene>
<dbReference type="AlphaFoldDB" id="A0A0S7B7P8"/>
<evidence type="ECO:0000313" key="2">
    <source>
        <dbReference type="Proteomes" id="UP000055060"/>
    </source>
</evidence>